<evidence type="ECO:0000259" key="8">
    <source>
        <dbReference type="SMART" id="SM00363"/>
    </source>
</evidence>
<dbReference type="GO" id="GO:0003735">
    <property type="term" value="F:structural constituent of ribosome"/>
    <property type="evidence" value="ECO:0007669"/>
    <property type="project" value="TreeGrafter"/>
</dbReference>
<gene>
    <name evidence="9" type="ORF">NLU13_4887</name>
</gene>
<dbReference type="EMBL" id="JAPDFR010000003">
    <property type="protein sequence ID" value="KAK0388644.1"/>
    <property type="molecule type" value="Genomic_DNA"/>
</dbReference>
<dbReference type="GO" id="GO:0042274">
    <property type="term" value="P:ribosomal small subunit biogenesis"/>
    <property type="evidence" value="ECO:0007669"/>
    <property type="project" value="TreeGrafter"/>
</dbReference>
<dbReference type="InterPro" id="IPR022801">
    <property type="entry name" value="Ribosomal_uS4"/>
</dbReference>
<evidence type="ECO:0000313" key="9">
    <source>
        <dbReference type="EMBL" id="KAK0388644.1"/>
    </source>
</evidence>
<dbReference type="PANTHER" id="PTHR11831">
    <property type="entry name" value="30S 40S RIBOSOMAL PROTEIN"/>
    <property type="match status" value="1"/>
</dbReference>
<dbReference type="CDD" id="cd00165">
    <property type="entry name" value="S4"/>
    <property type="match status" value="1"/>
</dbReference>
<name>A0AA39GLG5_SARSR</name>
<evidence type="ECO:0000256" key="3">
    <source>
        <dbReference type="ARBA" id="ARBA00022884"/>
    </source>
</evidence>
<dbReference type="PROSITE" id="PS00632">
    <property type="entry name" value="RIBOSOMAL_S4"/>
    <property type="match status" value="1"/>
</dbReference>
<dbReference type="Pfam" id="PF01479">
    <property type="entry name" value="S4"/>
    <property type="match status" value="1"/>
</dbReference>
<dbReference type="InterPro" id="IPR018079">
    <property type="entry name" value="Ribosomal_uS4_CS"/>
</dbReference>
<feature type="compositionally biased region" description="Low complexity" evidence="7">
    <location>
        <begin position="383"/>
        <end position="396"/>
    </location>
</feature>
<dbReference type="GO" id="GO:0019843">
    <property type="term" value="F:rRNA binding"/>
    <property type="evidence" value="ECO:0007669"/>
    <property type="project" value="UniProtKB-KW"/>
</dbReference>
<feature type="region of interest" description="Disordered" evidence="7">
    <location>
        <begin position="362"/>
        <end position="409"/>
    </location>
</feature>
<dbReference type="InterPro" id="IPR036986">
    <property type="entry name" value="S4_RNA-bd_sf"/>
</dbReference>
<reference evidence="9" key="1">
    <citation type="submission" date="2022-10" db="EMBL/GenBank/DDBJ databases">
        <title>Determination and structural analysis of whole genome sequence of Sarocladium strictum F4-1.</title>
        <authorList>
            <person name="Hu L."/>
            <person name="Jiang Y."/>
        </authorList>
    </citation>
    <scope>NUCLEOTIDE SEQUENCE</scope>
    <source>
        <strain evidence="9">F4-1</strain>
    </source>
</reference>
<keyword evidence="3 6" id="KW-0694">RNA-binding</keyword>
<keyword evidence="5" id="KW-0687">Ribonucleoprotein</keyword>
<evidence type="ECO:0000256" key="7">
    <source>
        <dbReference type="SAM" id="MobiDB-lite"/>
    </source>
</evidence>
<accession>A0AA39GLG5</accession>
<sequence length="523" mass="60252">MRKPPRYFNLQRPKIRLSWNKHNVYNLARMVGRDRSTADRMTFFQMKWDAKSRTRGYHGEHIAEKKWKRMFSHRLMSAVDLPPQYLAEHDGSEQAAGRGSGISTNDVSAEKYSNLRKLGTRSRTTHGLQRPSMKRGDPERMLSKHHKDMTPYMQMAYAPLERRLDMAVFRALFASSVRQARQFIIHGAVEVNGKKMVHPSYQLNPGDMFQVEVEKVLYGTGKQHEPRGEEKIPKNPVVAQRRRLRRLTEKDSKDVKEAGQEKPWQKFWADVKGLEGHPKFKDLKELTQEPHIILSKIEQIRSRTASDGKLDFAGKEILKDVMSRTRRLLGNLPEDTKFEEMVADFRLLLANRDALIKELIEEAEKNPAPEPEAGSETAPPPAENAENADAAADATPSQERRIQKAATGLTKAQAERLRATLENEQFKLSNDAMRNLAQFIKEDEENPYDPSKPYKTPWEPRPFMSAFAFIPRYLEVNPNVCAAVYLRHPVARKGMAEVPTPFSYLTNQLAHNWYLQRGPRMRN</sequence>
<feature type="domain" description="RNA-binding S4" evidence="8">
    <location>
        <begin position="162"/>
        <end position="233"/>
    </location>
</feature>
<protein>
    <recommendedName>
        <fullName evidence="8">RNA-binding S4 domain-containing protein</fullName>
    </recommendedName>
</protein>
<organism evidence="9 10">
    <name type="scientific">Sarocladium strictum</name>
    <name type="common">Black bundle disease fungus</name>
    <name type="synonym">Acremonium strictum</name>
    <dbReference type="NCBI Taxonomy" id="5046"/>
    <lineage>
        <taxon>Eukaryota</taxon>
        <taxon>Fungi</taxon>
        <taxon>Dikarya</taxon>
        <taxon>Ascomycota</taxon>
        <taxon>Pezizomycotina</taxon>
        <taxon>Sordariomycetes</taxon>
        <taxon>Hypocreomycetidae</taxon>
        <taxon>Hypocreales</taxon>
        <taxon>Sarocladiaceae</taxon>
        <taxon>Sarocladium</taxon>
    </lineage>
</organism>
<evidence type="ECO:0000256" key="1">
    <source>
        <dbReference type="ARBA" id="ARBA00007465"/>
    </source>
</evidence>
<evidence type="ECO:0000256" key="4">
    <source>
        <dbReference type="ARBA" id="ARBA00022980"/>
    </source>
</evidence>
<comment type="caution">
    <text evidence="9">The sequence shown here is derived from an EMBL/GenBank/DDBJ whole genome shotgun (WGS) entry which is preliminary data.</text>
</comment>
<dbReference type="GO" id="GO:0005763">
    <property type="term" value="C:mitochondrial small ribosomal subunit"/>
    <property type="evidence" value="ECO:0007669"/>
    <property type="project" value="TreeGrafter"/>
</dbReference>
<feature type="region of interest" description="Disordered" evidence="7">
    <location>
        <begin position="119"/>
        <end position="142"/>
    </location>
</feature>
<evidence type="ECO:0000313" key="10">
    <source>
        <dbReference type="Proteomes" id="UP001175261"/>
    </source>
</evidence>
<proteinExistence type="inferred from homology"/>
<dbReference type="SMART" id="SM00363">
    <property type="entry name" value="S4"/>
    <property type="match status" value="1"/>
</dbReference>
<dbReference type="AlphaFoldDB" id="A0AA39GLG5"/>
<dbReference type="Gene3D" id="3.10.290.10">
    <property type="entry name" value="RNA-binding S4 domain"/>
    <property type="match status" value="1"/>
</dbReference>
<dbReference type="PROSITE" id="PS50889">
    <property type="entry name" value="S4"/>
    <property type="match status" value="1"/>
</dbReference>
<evidence type="ECO:0000256" key="5">
    <source>
        <dbReference type="ARBA" id="ARBA00023274"/>
    </source>
</evidence>
<comment type="similarity">
    <text evidence="1">Belongs to the universal ribosomal protein uS4 family.</text>
</comment>
<keyword evidence="2 6" id="KW-0699">rRNA-binding</keyword>
<dbReference type="Proteomes" id="UP001175261">
    <property type="component" value="Unassembled WGS sequence"/>
</dbReference>
<keyword evidence="10" id="KW-1185">Reference proteome</keyword>
<evidence type="ECO:0000256" key="6">
    <source>
        <dbReference type="PROSITE-ProRule" id="PRU00182"/>
    </source>
</evidence>
<evidence type="ECO:0000256" key="2">
    <source>
        <dbReference type="ARBA" id="ARBA00022730"/>
    </source>
</evidence>
<keyword evidence="4" id="KW-0689">Ribosomal protein</keyword>
<dbReference type="InterPro" id="IPR002942">
    <property type="entry name" value="S4_RNA-bd"/>
</dbReference>
<dbReference type="SUPFAM" id="SSF55174">
    <property type="entry name" value="Alpha-L RNA-binding motif"/>
    <property type="match status" value="1"/>
</dbReference>
<dbReference type="PANTHER" id="PTHR11831:SF4">
    <property type="entry name" value="SMALL RIBOSOMAL SUBUNIT PROTEIN US4M"/>
    <property type="match status" value="1"/>
</dbReference>